<dbReference type="PANTHER" id="PTHR46354:SF10">
    <property type="entry name" value="TRANSCRIPTION FACTOR TGA5-LIKE"/>
    <property type="match status" value="1"/>
</dbReference>
<evidence type="ECO:0000313" key="2">
    <source>
        <dbReference type="EMBL" id="CAI9091733.1"/>
    </source>
</evidence>
<proteinExistence type="predicted"/>
<protein>
    <submittedName>
        <fullName evidence="2">OLC1v1026837C1</fullName>
    </submittedName>
</protein>
<dbReference type="Pfam" id="PF14144">
    <property type="entry name" value="DOG1"/>
    <property type="match status" value="1"/>
</dbReference>
<keyword evidence="3" id="KW-1185">Reference proteome</keyword>
<dbReference type="GO" id="GO:0043565">
    <property type="term" value="F:sequence-specific DNA binding"/>
    <property type="evidence" value="ECO:0007669"/>
    <property type="project" value="InterPro"/>
</dbReference>
<organism evidence="2 3">
    <name type="scientific">Oldenlandia corymbosa var. corymbosa</name>
    <dbReference type="NCBI Taxonomy" id="529605"/>
    <lineage>
        <taxon>Eukaryota</taxon>
        <taxon>Viridiplantae</taxon>
        <taxon>Streptophyta</taxon>
        <taxon>Embryophyta</taxon>
        <taxon>Tracheophyta</taxon>
        <taxon>Spermatophyta</taxon>
        <taxon>Magnoliopsida</taxon>
        <taxon>eudicotyledons</taxon>
        <taxon>Gunneridae</taxon>
        <taxon>Pentapetalae</taxon>
        <taxon>asterids</taxon>
        <taxon>lamiids</taxon>
        <taxon>Gentianales</taxon>
        <taxon>Rubiaceae</taxon>
        <taxon>Rubioideae</taxon>
        <taxon>Spermacoceae</taxon>
        <taxon>Hedyotis-Oldenlandia complex</taxon>
        <taxon>Oldenlandia</taxon>
    </lineage>
</organism>
<reference evidence="2" key="1">
    <citation type="submission" date="2023-03" db="EMBL/GenBank/DDBJ databases">
        <authorList>
            <person name="Julca I."/>
        </authorList>
    </citation>
    <scope>NUCLEOTIDE SEQUENCE</scope>
</reference>
<evidence type="ECO:0000313" key="3">
    <source>
        <dbReference type="Proteomes" id="UP001161247"/>
    </source>
</evidence>
<name>A0AAV1C9R6_OLDCO</name>
<dbReference type="InterPro" id="IPR051886">
    <property type="entry name" value="Seed_Dev/Stress_Resp_Reg"/>
</dbReference>
<gene>
    <name evidence="2" type="ORF">OLC1_LOCUS3580</name>
</gene>
<feature type="domain" description="DOG1" evidence="1">
    <location>
        <begin position="15"/>
        <end position="235"/>
    </location>
</feature>
<dbReference type="EMBL" id="OX459118">
    <property type="protein sequence ID" value="CAI9091733.1"/>
    <property type="molecule type" value="Genomic_DNA"/>
</dbReference>
<dbReference type="GO" id="GO:0006351">
    <property type="term" value="P:DNA-templated transcription"/>
    <property type="evidence" value="ECO:0007669"/>
    <property type="project" value="InterPro"/>
</dbReference>
<accession>A0AAV1C9R6</accession>
<dbReference type="AlphaFoldDB" id="A0AAV1C9R6"/>
<dbReference type="PANTHER" id="PTHR46354">
    <property type="entry name" value="DOG1 DOMAIN-CONTAINING PROTEIN"/>
    <property type="match status" value="1"/>
</dbReference>
<dbReference type="Proteomes" id="UP001161247">
    <property type="component" value="Chromosome 1"/>
</dbReference>
<sequence>MSHVQTRQLINYNNLETFEIFYQSWLIRQEQYLQELVQALQCYSNDDEENEVKHKELIAKVMDHYAEYSAAKGKIAQENVFLLFKASWLTSYERVYLWIGGFRPVLACKILSSLSDLTEDQSKRISSLTAQTKKEETELSNLLSRVQESVVDPRIVALATHLGQLRNGANADTESATEKLRISMEALLECGDYVREKTVMEILEILSTPQALGFLAAAAQFQLTVRGYGLRTDANRPSF</sequence>
<evidence type="ECO:0000259" key="1">
    <source>
        <dbReference type="PROSITE" id="PS51806"/>
    </source>
</evidence>
<dbReference type="InterPro" id="IPR025422">
    <property type="entry name" value="TGA_domain"/>
</dbReference>
<dbReference type="PROSITE" id="PS51806">
    <property type="entry name" value="DOG1"/>
    <property type="match status" value="1"/>
</dbReference>